<dbReference type="EMBL" id="JACHGK010000001">
    <property type="protein sequence ID" value="MBB6443642.1"/>
    <property type="molecule type" value="Genomic_DNA"/>
</dbReference>
<sequence length="238" mass="26219">MKVSLFGTCLVDMMKADIGIATVELLEHLGCEIDYPEGQICCGQATYNSGYLGETIPAMKKMIDTFQDSEYVVSPSGSCTYMLHEYPHIFKDDPIYGPKAKAFAEKSYELTQFIVEVLGIEDVGATFNEKVTYHPSCHMTRLLGVKEAPLTLLSNVKGLEFTELPGKEQCCGFGGTFSVKMGQISEKIVDEKVDHVKETGAQVLTGGDYACLMNIKGRLERLGVPIKVMHIAQILNSR</sequence>
<gene>
    <name evidence="2" type="ORF">HNR53_000230</name>
</gene>
<dbReference type="Pfam" id="PF02754">
    <property type="entry name" value="CCG"/>
    <property type="match status" value="2"/>
</dbReference>
<dbReference type="GO" id="GO:0016491">
    <property type="term" value="F:oxidoreductase activity"/>
    <property type="evidence" value="ECO:0007669"/>
    <property type="project" value="UniProtKB-ARBA"/>
</dbReference>
<accession>A0A7X0HPZ8</accession>
<feature type="domain" description="Cysteine-rich" evidence="1">
    <location>
        <begin position="131"/>
        <end position="216"/>
    </location>
</feature>
<dbReference type="RefSeq" id="WP_184521714.1">
    <property type="nucleotide sequence ID" value="NZ_JACHGK010000001.1"/>
</dbReference>
<keyword evidence="3" id="KW-1185">Reference proteome</keyword>
<evidence type="ECO:0000313" key="2">
    <source>
        <dbReference type="EMBL" id="MBB6443642.1"/>
    </source>
</evidence>
<protein>
    <submittedName>
        <fullName evidence="2">L-lactate dehydrogenase complex protein LldE</fullName>
    </submittedName>
</protein>
<comment type="caution">
    <text evidence="2">The sequence shown here is derived from an EMBL/GenBank/DDBJ whole genome shotgun (WGS) entry which is preliminary data.</text>
</comment>
<dbReference type="AlphaFoldDB" id="A0A7X0HPZ8"/>
<dbReference type="PANTHER" id="PTHR30296:SF0">
    <property type="entry name" value="LACTATE UTILIZATION PROTEIN A"/>
    <property type="match status" value="1"/>
</dbReference>
<proteinExistence type="predicted"/>
<evidence type="ECO:0000313" key="3">
    <source>
        <dbReference type="Proteomes" id="UP000531594"/>
    </source>
</evidence>
<dbReference type="GO" id="GO:0005829">
    <property type="term" value="C:cytosol"/>
    <property type="evidence" value="ECO:0007669"/>
    <property type="project" value="TreeGrafter"/>
</dbReference>
<dbReference type="InterPro" id="IPR004017">
    <property type="entry name" value="Cys_rich_dom"/>
</dbReference>
<dbReference type="PANTHER" id="PTHR30296">
    <property type="entry name" value="UNCHARACTERIZED PROTEIN YKGE"/>
    <property type="match status" value="1"/>
</dbReference>
<organism evidence="2 3">
    <name type="scientific">Bacillus benzoevorans</name>
    <dbReference type="NCBI Taxonomy" id="1456"/>
    <lineage>
        <taxon>Bacteria</taxon>
        <taxon>Bacillati</taxon>
        <taxon>Bacillota</taxon>
        <taxon>Bacilli</taxon>
        <taxon>Bacillales</taxon>
        <taxon>Bacillaceae</taxon>
        <taxon>Bacillus</taxon>
    </lineage>
</organism>
<evidence type="ECO:0000259" key="1">
    <source>
        <dbReference type="Pfam" id="PF02754"/>
    </source>
</evidence>
<dbReference type="Proteomes" id="UP000531594">
    <property type="component" value="Unassembled WGS sequence"/>
</dbReference>
<feature type="domain" description="Cysteine-rich" evidence="1">
    <location>
        <begin position="3"/>
        <end position="83"/>
    </location>
</feature>
<name>A0A7X0HPZ8_9BACI</name>
<reference evidence="2 3" key="1">
    <citation type="submission" date="2020-08" db="EMBL/GenBank/DDBJ databases">
        <title>Genomic Encyclopedia of Type Strains, Phase IV (KMG-IV): sequencing the most valuable type-strain genomes for metagenomic binning, comparative biology and taxonomic classification.</title>
        <authorList>
            <person name="Goeker M."/>
        </authorList>
    </citation>
    <scope>NUCLEOTIDE SEQUENCE [LARGE SCALE GENOMIC DNA]</scope>
    <source>
        <strain evidence="2 3">DSM 5391</strain>
    </source>
</reference>